<dbReference type="SUPFAM" id="SSF52540">
    <property type="entry name" value="P-loop containing nucleoside triphosphate hydrolases"/>
    <property type="match status" value="1"/>
</dbReference>
<dbReference type="InterPro" id="IPR030828">
    <property type="entry name" value="HTH_TyrR"/>
</dbReference>
<keyword evidence="5" id="KW-0238">DNA-binding</keyword>
<comment type="caution">
    <text evidence="10">The sequence shown here is derived from an EMBL/GenBank/DDBJ whole genome shotgun (WGS) entry which is preliminary data.</text>
</comment>
<dbReference type="PROSITE" id="PS00676">
    <property type="entry name" value="SIGMA54_INTERACT_2"/>
    <property type="match status" value="1"/>
</dbReference>
<dbReference type="InterPro" id="IPR058031">
    <property type="entry name" value="AAA_lid_NorR"/>
</dbReference>
<evidence type="ECO:0000256" key="3">
    <source>
        <dbReference type="ARBA" id="ARBA00022840"/>
    </source>
</evidence>
<evidence type="ECO:0000313" key="11">
    <source>
        <dbReference type="Proteomes" id="UP000637074"/>
    </source>
</evidence>
<feature type="domain" description="Sigma-54 factor interaction" evidence="8">
    <location>
        <begin position="164"/>
        <end position="393"/>
    </location>
</feature>
<evidence type="ECO:0000256" key="4">
    <source>
        <dbReference type="ARBA" id="ARBA00023015"/>
    </source>
</evidence>
<dbReference type="SMART" id="SM00091">
    <property type="entry name" value="PAS"/>
    <property type="match status" value="1"/>
</dbReference>
<dbReference type="Proteomes" id="UP000637074">
    <property type="component" value="Unassembled WGS sequence"/>
</dbReference>
<dbReference type="RefSeq" id="WP_191276376.1">
    <property type="nucleotide sequence ID" value="NZ_BNDS01000027.1"/>
</dbReference>
<dbReference type="InterPro" id="IPR035965">
    <property type="entry name" value="PAS-like_dom_sf"/>
</dbReference>
<protein>
    <recommendedName>
        <fullName evidence="7">HTH-type transcriptional regulatory protein TyrR</fullName>
    </recommendedName>
</protein>
<dbReference type="Pfam" id="PF18024">
    <property type="entry name" value="HTH_50"/>
    <property type="match status" value="1"/>
</dbReference>
<dbReference type="Pfam" id="PF25601">
    <property type="entry name" value="AAA_lid_14"/>
    <property type="match status" value="1"/>
</dbReference>
<evidence type="ECO:0000259" key="8">
    <source>
        <dbReference type="PROSITE" id="PS50045"/>
    </source>
</evidence>
<dbReference type="InterPro" id="IPR025944">
    <property type="entry name" value="Sigma_54_int_dom_CS"/>
</dbReference>
<dbReference type="InterPro" id="IPR025662">
    <property type="entry name" value="Sigma_54_int_dom_ATP-bd_1"/>
</dbReference>
<dbReference type="Gene3D" id="3.40.50.300">
    <property type="entry name" value="P-loop containing nucleotide triphosphate hydrolases"/>
    <property type="match status" value="1"/>
</dbReference>
<dbReference type="Gene3D" id="1.10.10.60">
    <property type="entry name" value="Homeodomain-like"/>
    <property type="match status" value="1"/>
</dbReference>
<dbReference type="Pfam" id="PF00158">
    <property type="entry name" value="Sigma54_activat"/>
    <property type="match status" value="1"/>
</dbReference>
<dbReference type="PANTHER" id="PTHR32071">
    <property type="entry name" value="TRANSCRIPTIONAL REGULATORY PROTEIN"/>
    <property type="match status" value="1"/>
</dbReference>
<dbReference type="InterPro" id="IPR002078">
    <property type="entry name" value="Sigma_54_int"/>
</dbReference>
<keyword evidence="11" id="KW-1185">Reference proteome</keyword>
<dbReference type="InterPro" id="IPR025943">
    <property type="entry name" value="Sigma_54_int_dom_ATP-bd_2"/>
</dbReference>
<dbReference type="NCBIfam" id="TIGR00229">
    <property type="entry name" value="sensory_box"/>
    <property type="match status" value="1"/>
</dbReference>
<keyword evidence="3" id="KW-0067">ATP-binding</keyword>
<dbReference type="Gene3D" id="1.10.8.60">
    <property type="match status" value="1"/>
</dbReference>
<dbReference type="CDD" id="cd00009">
    <property type="entry name" value="AAA"/>
    <property type="match status" value="1"/>
</dbReference>
<evidence type="ECO:0000256" key="6">
    <source>
        <dbReference type="ARBA" id="ARBA00023163"/>
    </source>
</evidence>
<dbReference type="EMBL" id="BNDS01000027">
    <property type="protein sequence ID" value="GHI00732.1"/>
    <property type="molecule type" value="Genomic_DNA"/>
</dbReference>
<reference evidence="10 11" key="1">
    <citation type="journal article" date="2022" name="Int. J. Syst. Evol. Microbiol.">
        <title>Neobacillus kokaensis sp. nov., isolated from soil.</title>
        <authorList>
            <person name="Yuki K."/>
            <person name="Matsubara H."/>
            <person name="Yamaguchi S."/>
        </authorList>
    </citation>
    <scope>NUCLEOTIDE SEQUENCE [LARGE SCALE GENOMIC DNA]</scope>
    <source>
        <strain evidence="10 11">LOB 377</strain>
    </source>
</reference>
<evidence type="ECO:0000313" key="10">
    <source>
        <dbReference type="EMBL" id="GHI00732.1"/>
    </source>
</evidence>
<dbReference type="PROSITE" id="PS00675">
    <property type="entry name" value="SIGMA54_INTERACT_1"/>
    <property type="match status" value="1"/>
</dbReference>
<accession>A0ABQ3N948</accession>
<evidence type="ECO:0000259" key="9">
    <source>
        <dbReference type="PROSITE" id="PS50112"/>
    </source>
</evidence>
<dbReference type="InterPro" id="IPR027417">
    <property type="entry name" value="P-loop_NTPase"/>
</dbReference>
<evidence type="ECO:0000256" key="5">
    <source>
        <dbReference type="ARBA" id="ARBA00023125"/>
    </source>
</evidence>
<dbReference type="SUPFAM" id="SSF55785">
    <property type="entry name" value="PYP-like sensor domain (PAS domain)"/>
    <property type="match status" value="1"/>
</dbReference>
<dbReference type="Pfam" id="PF00989">
    <property type="entry name" value="PAS"/>
    <property type="match status" value="1"/>
</dbReference>
<keyword evidence="4" id="KW-0805">Transcription regulation</keyword>
<dbReference type="InterPro" id="IPR000014">
    <property type="entry name" value="PAS"/>
</dbReference>
<name>A0ABQ3N948_9BACI</name>
<dbReference type="PROSITE" id="PS50045">
    <property type="entry name" value="SIGMA54_INTERACT_4"/>
    <property type="match status" value="1"/>
</dbReference>
<sequence length="489" mass="56212">MSLTDKLSNLGLVEELKKLRLINEELRSIIQYSSDGLFVVDHQGFVIEVNKAYEEMTGISKKEVLGENIADLVLNEYFDRSAASMALQSKKKTTIIQKIKKQKYFVVTSTPILDSQQEVKMVVTSVRDVTYLHHLQKQLGHAQQINESMTNSLQTKKQEKDFYAVYKSPQMQKIYEKIKQIASFPTNVLITGESGTGKEVIASTIHQLSSADEKTFIKVNCGAIPPELFESEMFGFVSGSFTGARKEGKPGFFEQANNGTILLDEIGEIPLPLQVKLLRVLQEKEVTRIGDTTPRKLSFRLICSTNQNLRQLVLDKKFRQDLWYRINVIHIEIPPLFERKPDIPHLVEYYLEDFCRKYHIEKKLLPETMSLLKQYSWPGNVRELKNVMEFLIVSTPTTFITPYDLPENVKNNWDFEHPSNTNANSLTKEDNNLEINRNMSLKHSLDEFEKRQILKAIEKSKSIRSAASLLDLDHTSLIRKMKRLGIHKA</sequence>
<organism evidence="10 11">
    <name type="scientific">Neobacillus kokaensis</name>
    <dbReference type="NCBI Taxonomy" id="2759023"/>
    <lineage>
        <taxon>Bacteria</taxon>
        <taxon>Bacillati</taxon>
        <taxon>Bacillota</taxon>
        <taxon>Bacilli</taxon>
        <taxon>Bacillales</taxon>
        <taxon>Bacillaceae</taxon>
        <taxon>Neobacillus</taxon>
    </lineage>
</organism>
<dbReference type="CDD" id="cd00130">
    <property type="entry name" value="PAS"/>
    <property type="match status" value="1"/>
</dbReference>
<evidence type="ECO:0000256" key="2">
    <source>
        <dbReference type="ARBA" id="ARBA00022797"/>
    </source>
</evidence>
<feature type="domain" description="PAS" evidence="9">
    <location>
        <begin position="22"/>
        <end position="76"/>
    </location>
</feature>
<dbReference type="InterPro" id="IPR003593">
    <property type="entry name" value="AAA+_ATPase"/>
</dbReference>
<dbReference type="SMART" id="SM00382">
    <property type="entry name" value="AAA"/>
    <property type="match status" value="1"/>
</dbReference>
<gene>
    <name evidence="10" type="ORF">AM1BK_42740</name>
</gene>
<evidence type="ECO:0000256" key="7">
    <source>
        <dbReference type="ARBA" id="ARBA00029500"/>
    </source>
</evidence>
<dbReference type="Gene3D" id="3.30.450.20">
    <property type="entry name" value="PAS domain"/>
    <property type="match status" value="1"/>
</dbReference>
<dbReference type="PROSITE" id="PS00688">
    <property type="entry name" value="SIGMA54_INTERACT_3"/>
    <property type="match status" value="1"/>
</dbReference>
<dbReference type="InterPro" id="IPR009057">
    <property type="entry name" value="Homeodomain-like_sf"/>
</dbReference>
<keyword evidence="2" id="KW-0058">Aromatic hydrocarbons catabolism</keyword>
<keyword evidence="1" id="KW-0547">Nucleotide-binding</keyword>
<evidence type="ECO:0000256" key="1">
    <source>
        <dbReference type="ARBA" id="ARBA00022741"/>
    </source>
</evidence>
<dbReference type="SUPFAM" id="SSF46689">
    <property type="entry name" value="Homeodomain-like"/>
    <property type="match status" value="1"/>
</dbReference>
<dbReference type="PROSITE" id="PS50112">
    <property type="entry name" value="PAS"/>
    <property type="match status" value="1"/>
</dbReference>
<proteinExistence type="predicted"/>
<keyword evidence="6" id="KW-0804">Transcription</keyword>
<dbReference type="InterPro" id="IPR013767">
    <property type="entry name" value="PAS_fold"/>
</dbReference>